<sequence>MGTIQVSLPHLLLSLTGGIAVIMILTARFRLHAFFALLIACFVVGISVGMPAQTILSHIKEGFGHVMKALALIIVLGTALGVLLEKSGSTQVMAEWILRRTGERKAPMAMGITGFVVGLPIFCDSGYIVLSGLANSLAKRTGISMAILAGALATGLYSVHCLIPPHPGMSAAAAQLQVDFGKLILTGLVVAVPSSIVGYLWTSYMGKKTDQRQVHTGTAVQAGENTGRPSAAMSFLPVALPILLIALKPFFDPEQTGWTGEILALLGEPAIALGLGIFLALFNFSGAKGRSMISGSLSDAAEKAGGILVIIGAGGAFGAVLAATNPAAHFSSMAENSSLGLLFPFLVACVLKTAQGSSTVAVITTASLLHPLLPVLDLDSETGTLLAVLSMGAGSMMISHANDAYFWVIAKFSGLDMKTMLSVYTLASVWMGLTALLAIYGLWWLLL</sequence>
<feature type="transmembrane region" description="Helical" evidence="1">
    <location>
        <begin position="6"/>
        <end position="27"/>
    </location>
</feature>
<dbReference type="PANTHER" id="PTHR30354:SF11">
    <property type="entry name" value="PERMEASE"/>
    <property type="match status" value="1"/>
</dbReference>
<feature type="transmembrane region" description="Helical" evidence="1">
    <location>
        <begin position="183"/>
        <end position="201"/>
    </location>
</feature>
<feature type="transmembrane region" description="Helical" evidence="1">
    <location>
        <begin position="421"/>
        <end position="446"/>
    </location>
</feature>
<feature type="transmembrane region" description="Helical" evidence="1">
    <location>
        <begin position="304"/>
        <end position="327"/>
    </location>
</feature>
<accession>A0ABP8LST8</accession>
<keyword evidence="1" id="KW-0472">Membrane</keyword>
<gene>
    <name evidence="2" type="ORF">GCM10023091_09450</name>
</gene>
<keyword evidence="1" id="KW-1133">Transmembrane helix</keyword>
<reference evidence="3" key="1">
    <citation type="journal article" date="2019" name="Int. J. Syst. Evol. Microbiol.">
        <title>The Global Catalogue of Microorganisms (GCM) 10K type strain sequencing project: providing services to taxonomists for standard genome sequencing and annotation.</title>
        <authorList>
            <consortium name="The Broad Institute Genomics Platform"/>
            <consortium name="The Broad Institute Genome Sequencing Center for Infectious Disease"/>
            <person name="Wu L."/>
            <person name="Ma J."/>
        </authorList>
    </citation>
    <scope>NUCLEOTIDE SEQUENCE [LARGE SCALE GENOMIC DNA]</scope>
    <source>
        <strain evidence="3">JCM 31920</strain>
    </source>
</reference>
<feature type="transmembrane region" description="Helical" evidence="1">
    <location>
        <begin position="106"/>
        <end position="130"/>
    </location>
</feature>
<evidence type="ECO:0000313" key="3">
    <source>
        <dbReference type="Proteomes" id="UP001501508"/>
    </source>
</evidence>
<comment type="caution">
    <text evidence="2">The sequence shown here is derived from an EMBL/GenBank/DDBJ whole genome shotgun (WGS) entry which is preliminary data.</text>
</comment>
<keyword evidence="3" id="KW-1185">Reference proteome</keyword>
<feature type="transmembrane region" description="Helical" evidence="1">
    <location>
        <begin position="263"/>
        <end position="284"/>
    </location>
</feature>
<dbReference type="InterPro" id="IPR003474">
    <property type="entry name" value="Glcn_transporter"/>
</dbReference>
<feature type="transmembrane region" description="Helical" evidence="1">
    <location>
        <begin position="384"/>
        <end position="409"/>
    </location>
</feature>
<evidence type="ECO:0000256" key="1">
    <source>
        <dbReference type="SAM" id="Phobius"/>
    </source>
</evidence>
<evidence type="ECO:0000313" key="2">
    <source>
        <dbReference type="EMBL" id="GAA4434460.1"/>
    </source>
</evidence>
<dbReference type="Proteomes" id="UP001501508">
    <property type="component" value="Unassembled WGS sequence"/>
</dbReference>
<dbReference type="EMBL" id="BAABEY010000011">
    <property type="protein sequence ID" value="GAA4434460.1"/>
    <property type="molecule type" value="Genomic_DNA"/>
</dbReference>
<name>A0ABP8LST8_9BACT</name>
<dbReference type="RefSeq" id="WP_345026919.1">
    <property type="nucleotide sequence ID" value="NZ_BAABEY010000011.1"/>
</dbReference>
<feature type="transmembrane region" description="Helical" evidence="1">
    <location>
        <begin position="34"/>
        <end position="56"/>
    </location>
</feature>
<feature type="transmembrane region" description="Helical" evidence="1">
    <location>
        <begin position="231"/>
        <end position="251"/>
    </location>
</feature>
<feature type="transmembrane region" description="Helical" evidence="1">
    <location>
        <begin position="62"/>
        <end position="85"/>
    </location>
</feature>
<feature type="transmembrane region" description="Helical" evidence="1">
    <location>
        <begin position="142"/>
        <end position="163"/>
    </location>
</feature>
<keyword evidence="1" id="KW-0812">Transmembrane</keyword>
<dbReference type="PANTHER" id="PTHR30354">
    <property type="entry name" value="GNT FAMILY GLUCONATE TRANSPORTER"/>
    <property type="match status" value="1"/>
</dbReference>
<dbReference type="Pfam" id="PF02447">
    <property type="entry name" value="GntP_permease"/>
    <property type="match status" value="1"/>
</dbReference>
<organism evidence="2 3">
    <name type="scientific">Ravibacter arvi</name>
    <dbReference type="NCBI Taxonomy" id="2051041"/>
    <lineage>
        <taxon>Bacteria</taxon>
        <taxon>Pseudomonadati</taxon>
        <taxon>Bacteroidota</taxon>
        <taxon>Cytophagia</taxon>
        <taxon>Cytophagales</taxon>
        <taxon>Spirosomataceae</taxon>
        <taxon>Ravibacter</taxon>
    </lineage>
</organism>
<protein>
    <submittedName>
        <fullName evidence="2">GntP family permease</fullName>
    </submittedName>
</protein>
<proteinExistence type="predicted"/>